<reference evidence="2" key="1">
    <citation type="submission" date="2020-04" db="EMBL/GenBank/DDBJ databases">
        <authorList>
            <person name="Chiriac C."/>
            <person name="Salcher M."/>
            <person name="Ghai R."/>
            <person name="Kavagutti S V."/>
        </authorList>
    </citation>
    <scope>NUCLEOTIDE SEQUENCE</scope>
</reference>
<proteinExistence type="predicted"/>
<protein>
    <submittedName>
        <fullName evidence="2">Uncharacterized protein</fullName>
    </submittedName>
</protein>
<dbReference type="EMBL" id="LR796322">
    <property type="protein sequence ID" value="CAB4136382.1"/>
    <property type="molecule type" value="Genomic_DNA"/>
</dbReference>
<accession>A0A6J5N0H2</accession>
<gene>
    <name evidence="1" type="ORF">UFOVP304_8</name>
    <name evidence="2" type="ORF">UFOVP584_35</name>
</gene>
<evidence type="ECO:0000313" key="1">
    <source>
        <dbReference type="EMBL" id="CAB4136382.1"/>
    </source>
</evidence>
<sequence length="92" mass="10461">MKTFKDLKFEKHSIASVERYQNAKQAKETFKNNYGVSVIIGECFYSNGKDTYELAILYNDGITYGTGITDDVLGHLTKDEVSEIMIKVQKLN</sequence>
<evidence type="ECO:0000313" key="2">
    <source>
        <dbReference type="EMBL" id="CAB4151807.1"/>
    </source>
</evidence>
<dbReference type="EMBL" id="LR796554">
    <property type="protein sequence ID" value="CAB4151807.1"/>
    <property type="molecule type" value="Genomic_DNA"/>
</dbReference>
<name>A0A6J5N0H2_9CAUD</name>
<organism evidence="2">
    <name type="scientific">uncultured Caudovirales phage</name>
    <dbReference type="NCBI Taxonomy" id="2100421"/>
    <lineage>
        <taxon>Viruses</taxon>
        <taxon>Duplodnaviria</taxon>
        <taxon>Heunggongvirae</taxon>
        <taxon>Uroviricota</taxon>
        <taxon>Caudoviricetes</taxon>
        <taxon>Peduoviridae</taxon>
        <taxon>Maltschvirus</taxon>
        <taxon>Maltschvirus maltsch</taxon>
    </lineage>
</organism>